<evidence type="ECO:0000313" key="9">
    <source>
        <dbReference type="Proteomes" id="UP000736856"/>
    </source>
</evidence>
<sequence>MSLQEISKSLFCRGMIVDHYLFRYMTALRLRSQSLKAGEYEIESGSSMSQIAEKMMYGKTLMRSISFPEGFTVRQIFQRLKENPFLVGDLPVDAMPLEGTLCPNTYRFSLGTRRIDIVEQAILEQKKLIDEIWKNRDIDNPILNKEDFVILASIVEKETSRFDERPRIASVFINRLAKSIRLQADSTVFYGLIEEKEQLSDRKLYRSDLSKKTPYNSYLLEGLPPTAISNPSRLSLESVAHPLKTNDLYFVSDGLGGHLFSENLKDHNINVQKLRQMSSKEKK</sequence>
<dbReference type="NCBIfam" id="TIGR00247">
    <property type="entry name" value="endolytic transglycosylase MltG"/>
    <property type="match status" value="1"/>
</dbReference>
<evidence type="ECO:0000256" key="6">
    <source>
        <dbReference type="ARBA" id="ARBA00023316"/>
    </source>
</evidence>
<dbReference type="GO" id="GO:0005886">
    <property type="term" value="C:plasma membrane"/>
    <property type="evidence" value="ECO:0007669"/>
    <property type="project" value="UniProtKB-UniRule"/>
</dbReference>
<name>A0A937AKP5_9HYPH</name>
<evidence type="ECO:0000256" key="7">
    <source>
        <dbReference type="HAMAP-Rule" id="MF_02065"/>
    </source>
</evidence>
<keyword evidence="7" id="KW-0997">Cell inner membrane</keyword>
<accession>A0A937AKP5</accession>
<evidence type="ECO:0000256" key="4">
    <source>
        <dbReference type="ARBA" id="ARBA00023136"/>
    </source>
</evidence>
<keyword evidence="2 7" id="KW-0812">Transmembrane</keyword>
<gene>
    <name evidence="7 8" type="primary">mltG</name>
    <name evidence="8" type="ORF">EU981_03955</name>
</gene>
<keyword evidence="1 7" id="KW-1003">Cell membrane</keyword>
<feature type="site" description="Important for catalytic activity" evidence="7">
    <location>
        <position position="158"/>
    </location>
</feature>
<comment type="catalytic activity">
    <reaction evidence="7">
        <text>a peptidoglycan chain = a peptidoglycan chain with N-acetyl-1,6-anhydromuramyl-[peptide] at the reducing end + a peptidoglycan chain with N-acetylglucosamine at the non-reducing end.</text>
        <dbReference type="EC" id="4.2.2.29"/>
    </reaction>
</comment>
<evidence type="ECO:0000256" key="1">
    <source>
        <dbReference type="ARBA" id="ARBA00022475"/>
    </source>
</evidence>
<organism evidence="8 9">
    <name type="scientific">Candidatus Liberibacter ctenarytainae</name>
    <dbReference type="NCBI Taxonomy" id="2020335"/>
    <lineage>
        <taxon>Bacteria</taxon>
        <taxon>Pseudomonadati</taxon>
        <taxon>Pseudomonadota</taxon>
        <taxon>Alphaproteobacteria</taxon>
        <taxon>Hyphomicrobiales</taxon>
        <taxon>Rhizobiaceae</taxon>
        <taxon>Liberibacter</taxon>
    </lineage>
</organism>
<evidence type="ECO:0000256" key="2">
    <source>
        <dbReference type="ARBA" id="ARBA00022692"/>
    </source>
</evidence>
<comment type="caution">
    <text evidence="8">The sequence shown here is derived from an EMBL/GenBank/DDBJ whole genome shotgun (WGS) entry which is preliminary data.</text>
</comment>
<dbReference type="GO" id="GO:0071555">
    <property type="term" value="P:cell wall organization"/>
    <property type="evidence" value="ECO:0007669"/>
    <property type="project" value="UniProtKB-KW"/>
</dbReference>
<comment type="similarity">
    <text evidence="7">Belongs to the transglycosylase MltG family.</text>
</comment>
<evidence type="ECO:0000256" key="3">
    <source>
        <dbReference type="ARBA" id="ARBA00022989"/>
    </source>
</evidence>
<dbReference type="AlphaFoldDB" id="A0A937AKP5"/>
<dbReference type="Gene3D" id="3.30.160.60">
    <property type="entry name" value="Classic Zinc Finger"/>
    <property type="match status" value="1"/>
</dbReference>
<keyword evidence="4 7" id="KW-0472">Membrane</keyword>
<dbReference type="HAMAP" id="MF_02065">
    <property type="entry name" value="MltG"/>
    <property type="match status" value="1"/>
</dbReference>
<dbReference type="Pfam" id="PF02618">
    <property type="entry name" value="YceG"/>
    <property type="match status" value="1"/>
</dbReference>
<evidence type="ECO:0000313" key="8">
    <source>
        <dbReference type="EMBL" id="MBL0849211.1"/>
    </source>
</evidence>
<keyword evidence="5 7" id="KW-0456">Lyase</keyword>
<dbReference type="GO" id="GO:0008932">
    <property type="term" value="F:lytic endotransglycosylase activity"/>
    <property type="evidence" value="ECO:0007669"/>
    <property type="project" value="UniProtKB-UniRule"/>
</dbReference>
<dbReference type="InterPro" id="IPR003770">
    <property type="entry name" value="MLTG-like"/>
</dbReference>
<comment type="function">
    <text evidence="7">Functions as a peptidoglycan terminase that cleaves nascent peptidoglycan strands endolytically to terminate their elongation.</text>
</comment>
<dbReference type="EMBL" id="SEOL01000007">
    <property type="protein sequence ID" value="MBL0849211.1"/>
    <property type="molecule type" value="Genomic_DNA"/>
</dbReference>
<dbReference type="CDD" id="cd08010">
    <property type="entry name" value="MltG_like"/>
    <property type="match status" value="1"/>
</dbReference>
<dbReference type="PANTHER" id="PTHR30518">
    <property type="entry name" value="ENDOLYTIC MUREIN TRANSGLYCOSYLASE"/>
    <property type="match status" value="1"/>
</dbReference>
<dbReference type="EC" id="4.2.2.29" evidence="7"/>
<keyword evidence="6 7" id="KW-0961">Cell wall biogenesis/degradation</keyword>
<dbReference type="GO" id="GO:0009252">
    <property type="term" value="P:peptidoglycan biosynthetic process"/>
    <property type="evidence" value="ECO:0007669"/>
    <property type="project" value="UniProtKB-UniRule"/>
</dbReference>
<dbReference type="Gene3D" id="3.30.1490.480">
    <property type="entry name" value="Endolytic murein transglycosylase"/>
    <property type="match status" value="1"/>
</dbReference>
<dbReference type="Proteomes" id="UP000736856">
    <property type="component" value="Unassembled WGS sequence"/>
</dbReference>
<evidence type="ECO:0000256" key="5">
    <source>
        <dbReference type="ARBA" id="ARBA00023239"/>
    </source>
</evidence>
<dbReference type="PANTHER" id="PTHR30518:SF2">
    <property type="entry name" value="ENDOLYTIC MUREIN TRANSGLYCOSYLASE"/>
    <property type="match status" value="1"/>
</dbReference>
<proteinExistence type="inferred from homology"/>
<protein>
    <recommendedName>
        <fullName evidence="7">Endolytic murein transglycosylase</fullName>
        <ecNumber evidence="7">4.2.2.29</ecNumber>
    </recommendedName>
    <alternativeName>
        <fullName evidence="7">Peptidoglycan lytic transglycosylase</fullName>
    </alternativeName>
    <alternativeName>
        <fullName evidence="7">Peptidoglycan polymerization terminase</fullName>
    </alternativeName>
</protein>
<keyword evidence="3 7" id="KW-1133">Transmembrane helix</keyword>
<reference evidence="8" key="1">
    <citation type="submission" date="2019-02" db="EMBL/GenBank/DDBJ databases">
        <title>A novel Candidatus Liberibacter species associated with the New Zealand native fuchsia psyllid, Ctenarytaina fuchsiae.</title>
        <authorList>
            <person name="Thompson S.M."/>
            <person name="Jorgensen N."/>
            <person name="David C."/>
            <person name="Bulman S.R."/>
            <person name="Smith G.R."/>
        </authorList>
    </citation>
    <scope>NUCLEOTIDE SEQUENCE</scope>
    <source>
        <strain evidence="8">Oxford</strain>
    </source>
</reference>